<comment type="caution">
    <text evidence="1">The sequence shown here is derived from an EMBL/GenBank/DDBJ whole genome shotgun (WGS) entry which is preliminary data.</text>
</comment>
<dbReference type="Proteomes" id="UP001208570">
    <property type="component" value="Unassembled WGS sequence"/>
</dbReference>
<accession>A0AAD9K3Y1</accession>
<gene>
    <name evidence="1" type="ORF">LSH36_63g11004</name>
</gene>
<evidence type="ECO:0000313" key="2">
    <source>
        <dbReference type="Proteomes" id="UP001208570"/>
    </source>
</evidence>
<proteinExistence type="predicted"/>
<dbReference type="AlphaFoldDB" id="A0AAD9K3Y1"/>
<evidence type="ECO:0000313" key="1">
    <source>
        <dbReference type="EMBL" id="KAK2164493.1"/>
    </source>
</evidence>
<dbReference type="EMBL" id="JAODUP010000063">
    <property type="protein sequence ID" value="KAK2164493.1"/>
    <property type="molecule type" value="Genomic_DNA"/>
</dbReference>
<keyword evidence="2" id="KW-1185">Reference proteome</keyword>
<name>A0AAD9K3Y1_9ANNE</name>
<reference evidence="1" key="1">
    <citation type="journal article" date="2023" name="Mol. Biol. Evol.">
        <title>Third-Generation Sequencing Reveals the Adaptive Role of the Epigenome in Three Deep-Sea Polychaetes.</title>
        <authorList>
            <person name="Perez M."/>
            <person name="Aroh O."/>
            <person name="Sun Y."/>
            <person name="Lan Y."/>
            <person name="Juniper S.K."/>
            <person name="Young C.R."/>
            <person name="Angers B."/>
            <person name="Qian P.Y."/>
        </authorList>
    </citation>
    <scope>NUCLEOTIDE SEQUENCE</scope>
    <source>
        <strain evidence="1">P08H-3</strain>
    </source>
</reference>
<organism evidence="1 2">
    <name type="scientific">Paralvinella palmiformis</name>
    <dbReference type="NCBI Taxonomy" id="53620"/>
    <lineage>
        <taxon>Eukaryota</taxon>
        <taxon>Metazoa</taxon>
        <taxon>Spiralia</taxon>
        <taxon>Lophotrochozoa</taxon>
        <taxon>Annelida</taxon>
        <taxon>Polychaeta</taxon>
        <taxon>Sedentaria</taxon>
        <taxon>Canalipalpata</taxon>
        <taxon>Terebellida</taxon>
        <taxon>Terebelliformia</taxon>
        <taxon>Alvinellidae</taxon>
        <taxon>Paralvinella</taxon>
    </lineage>
</organism>
<protein>
    <submittedName>
        <fullName evidence="1">Uncharacterized protein</fullName>
    </submittedName>
</protein>
<sequence length="78" mass="9173">MMPGSSADGEVLVHDGPWTWKFCRRVCRRYLECLAFKMSWNTNTPELGMCTIFKGFFKRSKLMATTLSTMYSKYERKD</sequence>